<dbReference type="GO" id="GO:0043565">
    <property type="term" value="F:sequence-specific DNA binding"/>
    <property type="evidence" value="ECO:0007669"/>
    <property type="project" value="InterPro"/>
</dbReference>
<feature type="compositionally biased region" description="Polar residues" evidence="7">
    <location>
        <begin position="226"/>
        <end position="250"/>
    </location>
</feature>
<evidence type="ECO:0000259" key="8">
    <source>
        <dbReference type="PROSITE" id="PS50114"/>
    </source>
</evidence>
<evidence type="ECO:0000256" key="7">
    <source>
        <dbReference type="SAM" id="MobiDB-lite"/>
    </source>
</evidence>
<feature type="compositionally biased region" description="Polar residues" evidence="7">
    <location>
        <begin position="43"/>
        <end position="54"/>
    </location>
</feature>
<organism evidence="9 10">
    <name type="scientific">Coemansia aciculifera</name>
    <dbReference type="NCBI Taxonomy" id="417176"/>
    <lineage>
        <taxon>Eukaryota</taxon>
        <taxon>Fungi</taxon>
        <taxon>Fungi incertae sedis</taxon>
        <taxon>Zoopagomycota</taxon>
        <taxon>Kickxellomycotina</taxon>
        <taxon>Kickxellomycetes</taxon>
        <taxon>Kickxellales</taxon>
        <taxon>Kickxellaceae</taxon>
        <taxon>Coemansia</taxon>
    </lineage>
</organism>
<dbReference type="Gene3D" id="3.30.50.10">
    <property type="entry name" value="Erythroid Transcription Factor GATA-1, subunit A"/>
    <property type="match status" value="1"/>
</dbReference>
<feature type="region of interest" description="Disordered" evidence="7">
    <location>
        <begin position="394"/>
        <end position="455"/>
    </location>
</feature>
<accession>A0A9W8M536</accession>
<feature type="compositionally biased region" description="Acidic residues" evidence="7">
    <location>
        <begin position="252"/>
        <end position="274"/>
    </location>
</feature>
<reference evidence="9" key="1">
    <citation type="submission" date="2022-07" db="EMBL/GenBank/DDBJ databases">
        <title>Phylogenomic reconstructions and comparative analyses of Kickxellomycotina fungi.</title>
        <authorList>
            <person name="Reynolds N.K."/>
            <person name="Stajich J.E."/>
            <person name="Barry K."/>
            <person name="Grigoriev I.V."/>
            <person name="Crous P."/>
            <person name="Smith M.E."/>
        </authorList>
    </citation>
    <scope>NUCLEOTIDE SEQUENCE</scope>
    <source>
        <strain evidence="9">RSA 476</strain>
    </source>
</reference>
<evidence type="ECO:0000313" key="9">
    <source>
        <dbReference type="EMBL" id="KAJ2866822.1"/>
    </source>
</evidence>
<feature type="compositionally biased region" description="Polar residues" evidence="7">
    <location>
        <begin position="413"/>
        <end position="426"/>
    </location>
</feature>
<dbReference type="AlphaFoldDB" id="A0A9W8M536"/>
<feature type="domain" description="GATA-type" evidence="8">
    <location>
        <begin position="139"/>
        <end position="193"/>
    </location>
</feature>
<evidence type="ECO:0000256" key="1">
    <source>
        <dbReference type="ARBA" id="ARBA00022723"/>
    </source>
</evidence>
<evidence type="ECO:0000256" key="6">
    <source>
        <dbReference type="PROSITE-ProRule" id="PRU00094"/>
    </source>
</evidence>
<dbReference type="SUPFAM" id="SSF57716">
    <property type="entry name" value="Glucocorticoid receptor-like (DNA-binding domain)"/>
    <property type="match status" value="1"/>
</dbReference>
<evidence type="ECO:0000256" key="4">
    <source>
        <dbReference type="ARBA" id="ARBA00023015"/>
    </source>
</evidence>
<dbReference type="GO" id="GO:0006355">
    <property type="term" value="P:regulation of DNA-templated transcription"/>
    <property type="evidence" value="ECO:0007669"/>
    <property type="project" value="InterPro"/>
</dbReference>
<feature type="compositionally biased region" description="Basic and acidic residues" evidence="7">
    <location>
        <begin position="275"/>
        <end position="288"/>
    </location>
</feature>
<feature type="compositionally biased region" description="Low complexity" evidence="7">
    <location>
        <begin position="394"/>
        <end position="412"/>
    </location>
</feature>
<feature type="compositionally biased region" description="Polar residues" evidence="7">
    <location>
        <begin position="1"/>
        <end position="18"/>
    </location>
</feature>
<gene>
    <name evidence="9" type="ORF">GGH94_001298</name>
</gene>
<feature type="compositionally biased region" description="Basic and acidic residues" evidence="7">
    <location>
        <begin position="27"/>
        <end position="41"/>
    </location>
</feature>
<keyword evidence="10" id="KW-1185">Reference proteome</keyword>
<keyword evidence="3" id="KW-0862">Zinc</keyword>
<comment type="caution">
    <text evidence="9">The sequence shown here is derived from an EMBL/GenBank/DDBJ whole genome shotgun (WGS) entry which is preliminary data.</text>
</comment>
<proteinExistence type="predicted"/>
<dbReference type="PROSITE" id="PS00344">
    <property type="entry name" value="GATA_ZN_FINGER_1"/>
    <property type="match status" value="1"/>
</dbReference>
<keyword evidence="5" id="KW-0804">Transcription</keyword>
<dbReference type="InterPro" id="IPR000679">
    <property type="entry name" value="Znf_GATA"/>
</dbReference>
<dbReference type="Proteomes" id="UP001140074">
    <property type="component" value="Unassembled WGS sequence"/>
</dbReference>
<feature type="compositionally biased region" description="Basic residues" evidence="7">
    <location>
        <begin position="445"/>
        <end position="455"/>
    </location>
</feature>
<name>A0A9W8M536_9FUNG</name>
<keyword evidence="2 6" id="KW-0863">Zinc-finger</keyword>
<feature type="region of interest" description="Disordered" evidence="7">
    <location>
        <begin position="1"/>
        <end position="63"/>
    </location>
</feature>
<sequence length="455" mass="48878">MSSTTSAGPQRSARQMSPVTAAKTHARLSDLDAIKVRRDSGMDPTTASSQQTPTVRAAPKRKPAVRRARHFVEEPLYLLPTHYALLQDSTFELLRGLANLSSTVEDDPLYFDQLLGAAVNVKHAFDLGRMDVINGTIRPRNTSLCHECITTVSSVWRSGPDGPRTLCNACGLRYYKQNQRRAIEAKRRESRDAANAAASLATLGALDIKAARKLLAGNAATGLDGVSSSSNKRARNSVATSASTVGNANIYSDDDEENDDDDNDNSDDEDNADYNEDRDGDANDKNDNDGGALTVSHSSMPYDGLSTAPLATTNQTFPHRHSAAVVGSAPVAQEHPPAVMLPSIASICNRIPTLPPLPSRLPPQQQLFLPPMMLPPFQISSAPLHHQHAPLPLVPSSSSISSLTSSSSTPLTQVATGSRTIPTTGNAPVYASQYYPPPPSNGNSQHHHYYHPQLQ</sequence>
<dbReference type="InterPro" id="IPR013088">
    <property type="entry name" value="Znf_NHR/GATA"/>
</dbReference>
<dbReference type="GO" id="GO:0008270">
    <property type="term" value="F:zinc ion binding"/>
    <property type="evidence" value="ECO:0007669"/>
    <property type="project" value="UniProtKB-KW"/>
</dbReference>
<keyword evidence="4" id="KW-0805">Transcription regulation</keyword>
<dbReference type="PANTHER" id="PTHR47172:SF24">
    <property type="entry name" value="GATA ZINC FINGER DOMAIN-CONTAINING PROTEIN 14-RELATED"/>
    <property type="match status" value="1"/>
</dbReference>
<evidence type="ECO:0000256" key="3">
    <source>
        <dbReference type="ARBA" id="ARBA00022833"/>
    </source>
</evidence>
<dbReference type="Pfam" id="PF00320">
    <property type="entry name" value="GATA"/>
    <property type="match status" value="1"/>
</dbReference>
<keyword evidence="1" id="KW-0479">Metal-binding</keyword>
<protein>
    <recommendedName>
        <fullName evidence="8">GATA-type domain-containing protein</fullName>
    </recommendedName>
</protein>
<dbReference type="SMART" id="SM00401">
    <property type="entry name" value="ZnF_GATA"/>
    <property type="match status" value="1"/>
</dbReference>
<evidence type="ECO:0000256" key="5">
    <source>
        <dbReference type="ARBA" id="ARBA00023163"/>
    </source>
</evidence>
<dbReference type="PROSITE" id="PS50114">
    <property type="entry name" value="GATA_ZN_FINGER_2"/>
    <property type="match status" value="1"/>
</dbReference>
<dbReference type="EMBL" id="JANBUY010000030">
    <property type="protein sequence ID" value="KAJ2866822.1"/>
    <property type="molecule type" value="Genomic_DNA"/>
</dbReference>
<dbReference type="CDD" id="cd00202">
    <property type="entry name" value="ZnF_GATA"/>
    <property type="match status" value="1"/>
</dbReference>
<dbReference type="PANTHER" id="PTHR47172">
    <property type="entry name" value="OS01G0976800 PROTEIN"/>
    <property type="match status" value="1"/>
</dbReference>
<evidence type="ECO:0000256" key="2">
    <source>
        <dbReference type="ARBA" id="ARBA00022771"/>
    </source>
</evidence>
<evidence type="ECO:0000313" key="10">
    <source>
        <dbReference type="Proteomes" id="UP001140074"/>
    </source>
</evidence>
<feature type="region of interest" description="Disordered" evidence="7">
    <location>
        <begin position="221"/>
        <end position="312"/>
    </location>
</feature>